<feature type="compositionally biased region" description="Polar residues" evidence="8">
    <location>
        <begin position="232"/>
        <end position="251"/>
    </location>
</feature>
<dbReference type="EMBL" id="JAXCLW010000004">
    <property type="protein sequence ID" value="MDY0884124.1"/>
    <property type="molecule type" value="Genomic_DNA"/>
</dbReference>
<comment type="caution">
    <text evidence="10">The sequence shown here is derived from an EMBL/GenBank/DDBJ whole genome shotgun (WGS) entry which is preliminary data.</text>
</comment>
<dbReference type="Proteomes" id="UP001279642">
    <property type="component" value="Unassembled WGS sequence"/>
</dbReference>
<dbReference type="InterPro" id="IPR022572">
    <property type="entry name" value="DNA_rep/recomb_RecO_N"/>
</dbReference>
<comment type="function">
    <text evidence="7">Involved in DNA repair and RecF pathway recombination.</text>
</comment>
<dbReference type="InterPro" id="IPR003717">
    <property type="entry name" value="RecO"/>
</dbReference>
<dbReference type="NCBIfam" id="TIGR00613">
    <property type="entry name" value="reco"/>
    <property type="match status" value="1"/>
</dbReference>
<dbReference type="InterPro" id="IPR037278">
    <property type="entry name" value="ARFGAP/RecO"/>
</dbReference>
<dbReference type="Pfam" id="PF11967">
    <property type="entry name" value="RecO_N"/>
    <property type="match status" value="1"/>
</dbReference>
<organism evidence="10 11">
    <name type="scientific">Dongia soli</name>
    <dbReference type="NCBI Taxonomy" id="600628"/>
    <lineage>
        <taxon>Bacteria</taxon>
        <taxon>Pseudomonadati</taxon>
        <taxon>Pseudomonadota</taxon>
        <taxon>Alphaproteobacteria</taxon>
        <taxon>Rhodospirillales</taxon>
        <taxon>Dongiaceae</taxon>
        <taxon>Dongia</taxon>
    </lineage>
</organism>
<dbReference type="SUPFAM" id="SSF57863">
    <property type="entry name" value="ArfGap/RecO-like zinc finger"/>
    <property type="match status" value="1"/>
</dbReference>
<comment type="similarity">
    <text evidence="1 7">Belongs to the RecO family.</text>
</comment>
<evidence type="ECO:0000256" key="4">
    <source>
        <dbReference type="ARBA" id="ARBA00023172"/>
    </source>
</evidence>
<dbReference type="RefSeq" id="WP_320509198.1">
    <property type="nucleotide sequence ID" value="NZ_JAXCLW010000004.1"/>
</dbReference>
<evidence type="ECO:0000313" key="10">
    <source>
        <dbReference type="EMBL" id="MDY0884124.1"/>
    </source>
</evidence>
<keyword evidence="11" id="KW-1185">Reference proteome</keyword>
<dbReference type="Pfam" id="PF02565">
    <property type="entry name" value="RecO_C"/>
    <property type="match status" value="1"/>
</dbReference>
<accession>A0ABU5EE66</accession>
<evidence type="ECO:0000256" key="8">
    <source>
        <dbReference type="SAM" id="MobiDB-lite"/>
    </source>
</evidence>
<keyword evidence="4 7" id="KW-0233">DNA recombination</keyword>
<dbReference type="HAMAP" id="MF_00201">
    <property type="entry name" value="RecO"/>
    <property type="match status" value="1"/>
</dbReference>
<keyword evidence="3 7" id="KW-0227">DNA damage</keyword>
<dbReference type="Gene3D" id="2.40.50.140">
    <property type="entry name" value="Nucleic acid-binding proteins"/>
    <property type="match status" value="1"/>
</dbReference>
<evidence type="ECO:0000256" key="5">
    <source>
        <dbReference type="ARBA" id="ARBA00023204"/>
    </source>
</evidence>
<protein>
    <recommendedName>
        <fullName evidence="2 7">DNA repair protein RecO</fullName>
    </recommendedName>
    <alternativeName>
        <fullName evidence="6 7">Recombination protein O</fullName>
    </alternativeName>
</protein>
<name>A0ABU5EE66_9PROT</name>
<dbReference type="SUPFAM" id="SSF50249">
    <property type="entry name" value="Nucleic acid-binding proteins"/>
    <property type="match status" value="1"/>
</dbReference>
<dbReference type="InterPro" id="IPR042242">
    <property type="entry name" value="RecO_C"/>
</dbReference>
<gene>
    <name evidence="7 10" type="primary">recO</name>
    <name evidence="10" type="ORF">SMD27_14855</name>
</gene>
<evidence type="ECO:0000256" key="7">
    <source>
        <dbReference type="HAMAP-Rule" id="MF_00201"/>
    </source>
</evidence>
<evidence type="ECO:0000256" key="3">
    <source>
        <dbReference type="ARBA" id="ARBA00022763"/>
    </source>
</evidence>
<proteinExistence type="inferred from homology"/>
<feature type="region of interest" description="Disordered" evidence="8">
    <location>
        <begin position="232"/>
        <end position="257"/>
    </location>
</feature>
<dbReference type="Gene3D" id="1.20.1440.120">
    <property type="entry name" value="Recombination protein O, C-terminal domain"/>
    <property type="match status" value="1"/>
</dbReference>
<evidence type="ECO:0000256" key="2">
    <source>
        <dbReference type="ARBA" id="ARBA00021310"/>
    </source>
</evidence>
<evidence type="ECO:0000256" key="1">
    <source>
        <dbReference type="ARBA" id="ARBA00007452"/>
    </source>
</evidence>
<sequence length="266" mass="29301">MDWQDEAIVLAARHYGEHDAVLTLLTREHGRHLGLLRGGFSRRQRPIIELGNRLQANWRARLPEQLGNYQIEGLQSVAALLLDQPLRLAALASACAVIDTALPEREPHPEIFVDLDILIARLIEEVRAGDDARGNDGWLVEYVRWELTLLADLGFGLDLTHCAVTGETEGLSYVSPKTGRSVTRSAGQGYHDRLLPLPAFLAEDHTARPDRAAILDGLRLTGHFLARHVFAQTGSSPGSGNSATSRQSSLSEGPMARRQFLQRLQG</sequence>
<dbReference type="PANTHER" id="PTHR33991">
    <property type="entry name" value="DNA REPAIR PROTEIN RECO"/>
    <property type="match status" value="1"/>
</dbReference>
<keyword evidence="5 7" id="KW-0234">DNA repair</keyword>
<dbReference type="InterPro" id="IPR012340">
    <property type="entry name" value="NA-bd_OB-fold"/>
</dbReference>
<evidence type="ECO:0000313" key="11">
    <source>
        <dbReference type="Proteomes" id="UP001279642"/>
    </source>
</evidence>
<evidence type="ECO:0000259" key="9">
    <source>
        <dbReference type="Pfam" id="PF11967"/>
    </source>
</evidence>
<reference evidence="10 11" key="1">
    <citation type="journal article" date="2016" name="Antonie Van Leeuwenhoek">
        <title>Dongia soli sp. nov., isolated from soil from Dokdo, Korea.</title>
        <authorList>
            <person name="Kim D.U."/>
            <person name="Lee H."/>
            <person name="Kim H."/>
            <person name="Kim S.G."/>
            <person name="Ka J.O."/>
        </authorList>
    </citation>
    <scope>NUCLEOTIDE SEQUENCE [LARGE SCALE GENOMIC DNA]</scope>
    <source>
        <strain evidence="10 11">D78</strain>
    </source>
</reference>
<feature type="domain" description="DNA replication/recombination mediator RecO N-terminal" evidence="9">
    <location>
        <begin position="1"/>
        <end position="70"/>
    </location>
</feature>
<dbReference type="PANTHER" id="PTHR33991:SF1">
    <property type="entry name" value="DNA REPAIR PROTEIN RECO"/>
    <property type="match status" value="1"/>
</dbReference>
<evidence type="ECO:0000256" key="6">
    <source>
        <dbReference type="ARBA" id="ARBA00033409"/>
    </source>
</evidence>